<protein>
    <submittedName>
        <fullName evidence="2">Uncharacterized protein</fullName>
    </submittedName>
</protein>
<gene>
    <name evidence="2" type="ORF">BN52_04510</name>
</gene>
<dbReference type="AlphaFoldDB" id="I7LDI7"/>
<evidence type="ECO:0000256" key="1">
    <source>
        <dbReference type="SAM" id="Phobius"/>
    </source>
</evidence>
<dbReference type="Proteomes" id="UP000009326">
    <property type="component" value="Unassembled WGS sequence"/>
</dbReference>
<reference evidence="2 3" key="1">
    <citation type="submission" date="2012-06" db="EMBL/GenBank/DDBJ databases">
        <title>Draft genome sequence of Lactobacillus gigeriorum CRBIP 24.85T, isolated from chicken crop.</title>
        <authorList>
            <person name="Cousin S."/>
            <person name="Ma L."/>
            <person name="Creno S."/>
            <person name="Clermont D."/>
            <person name="Loux V."/>
            <person name="Bizet C."/>
            <person name="Bouchier C."/>
        </authorList>
    </citation>
    <scope>NUCLEOTIDE SEQUENCE [LARGE SCALE GENOMIC DNA]</scope>
    <source>
        <strain evidence="3">CRBIP 24.85T</strain>
    </source>
</reference>
<evidence type="ECO:0000313" key="2">
    <source>
        <dbReference type="EMBL" id="CCI87386.1"/>
    </source>
</evidence>
<sequence>MTIVTLCIGMLLLALFANISLTGQDFEIAKPSFESTPLGWNMPWIGIGFVAVIITIAFAFSKHKK</sequence>
<keyword evidence="1" id="KW-0812">Transmembrane</keyword>
<feature type="transmembrane region" description="Helical" evidence="1">
    <location>
        <begin position="38"/>
        <end position="60"/>
    </location>
</feature>
<comment type="caution">
    <text evidence="2">The sequence shown here is derived from an EMBL/GenBank/DDBJ whole genome shotgun (WGS) entry which is preliminary data.</text>
</comment>
<keyword evidence="1" id="KW-1133">Transmembrane helix</keyword>
<keyword evidence="1" id="KW-0472">Membrane</keyword>
<organism evidence="2 3">
    <name type="scientific">Lactobacillus gigeriorum DSM 23908 = CRBIP 24.85</name>
    <dbReference type="NCBI Taxonomy" id="1423751"/>
    <lineage>
        <taxon>Bacteria</taxon>
        <taxon>Bacillati</taxon>
        <taxon>Bacillota</taxon>
        <taxon>Bacilli</taxon>
        <taxon>Lactobacillales</taxon>
        <taxon>Lactobacillaceae</taxon>
        <taxon>Lactobacillus</taxon>
    </lineage>
</organism>
<accession>I7LDI7</accession>
<evidence type="ECO:0000313" key="3">
    <source>
        <dbReference type="Proteomes" id="UP000009326"/>
    </source>
</evidence>
<proteinExistence type="predicted"/>
<name>I7LDI7_9LACO</name>
<dbReference type="EMBL" id="CAKC01000063">
    <property type="protein sequence ID" value="CCI87386.1"/>
    <property type="molecule type" value="Genomic_DNA"/>
</dbReference>